<keyword evidence="3" id="KW-0446">Lipid-binding</keyword>
<keyword evidence="2" id="KW-0333">Golgi apparatus</keyword>
<evidence type="ECO:0000256" key="1">
    <source>
        <dbReference type="ARBA" id="ARBA00004255"/>
    </source>
</evidence>
<accession>A0ABU2PWQ9</accession>
<evidence type="ECO:0000313" key="6">
    <source>
        <dbReference type="Proteomes" id="UP001183881"/>
    </source>
</evidence>
<dbReference type="RefSeq" id="WP_311644014.1">
    <property type="nucleotide sequence ID" value="NZ_JAVRFA010000012.1"/>
</dbReference>
<dbReference type="Gene3D" id="1.10.3630.10">
    <property type="entry name" value="yeast vps74-n-term truncation variant domain like"/>
    <property type="match status" value="1"/>
</dbReference>
<protein>
    <submittedName>
        <fullName evidence="5">GPP34 family phosphoprotein</fullName>
    </submittedName>
</protein>
<dbReference type="EMBL" id="JAVRFA010000012">
    <property type="protein sequence ID" value="MDT0395690.1"/>
    <property type="molecule type" value="Genomic_DNA"/>
</dbReference>
<comment type="caution">
    <text evidence="5">The sequence shown here is derived from an EMBL/GenBank/DDBJ whole genome shotgun (WGS) entry which is preliminary data.</text>
</comment>
<name>A0ABU2PWQ9_9ACTN</name>
<organism evidence="5 6">
    <name type="scientific">Streptomyces edwardsiae</name>
    <dbReference type="NCBI Taxonomy" id="3075527"/>
    <lineage>
        <taxon>Bacteria</taxon>
        <taxon>Bacillati</taxon>
        <taxon>Actinomycetota</taxon>
        <taxon>Actinomycetes</taxon>
        <taxon>Kitasatosporales</taxon>
        <taxon>Streptomycetaceae</taxon>
        <taxon>Streptomyces</taxon>
    </lineage>
</organism>
<reference evidence="6" key="1">
    <citation type="submission" date="2023-07" db="EMBL/GenBank/DDBJ databases">
        <title>30 novel species of actinomycetes from the DSMZ collection.</title>
        <authorList>
            <person name="Nouioui I."/>
        </authorList>
    </citation>
    <scope>NUCLEOTIDE SEQUENCE [LARGE SCALE GENOMIC DNA]</scope>
    <source>
        <strain evidence="6">DSM 41636</strain>
    </source>
</reference>
<gene>
    <name evidence="5" type="ORF">RM705_13440</name>
</gene>
<dbReference type="Proteomes" id="UP001183881">
    <property type="component" value="Unassembled WGS sequence"/>
</dbReference>
<evidence type="ECO:0000256" key="4">
    <source>
        <dbReference type="ARBA" id="ARBA00023136"/>
    </source>
</evidence>
<keyword evidence="6" id="KW-1185">Reference proteome</keyword>
<dbReference type="Pfam" id="PF05719">
    <property type="entry name" value="GPP34"/>
    <property type="match status" value="1"/>
</dbReference>
<sequence>MTTARDLAIVAAGPESNPGVEQGDLSLALAGAELIDLIDSHTVTLESDRLVPGAPPEIDDPLLREAASALLRQEPYETVGDWLRRRGRDLAAHYRAALEADGLVEPARPRRNPFRRASPTSPDAPELRLAAERWSTGEAALLGLGAAAGVTDQPDTPSTGLTDDQGVVVGTVYDAVTQLAAVRQRETIEQAAFDNIWRGN</sequence>
<evidence type="ECO:0000256" key="2">
    <source>
        <dbReference type="ARBA" id="ARBA00023034"/>
    </source>
</evidence>
<evidence type="ECO:0000313" key="5">
    <source>
        <dbReference type="EMBL" id="MDT0395690.1"/>
    </source>
</evidence>
<dbReference type="InterPro" id="IPR038261">
    <property type="entry name" value="GPP34-like_sf"/>
</dbReference>
<evidence type="ECO:0000256" key="3">
    <source>
        <dbReference type="ARBA" id="ARBA00023121"/>
    </source>
</evidence>
<proteinExistence type="predicted"/>
<keyword evidence="4" id="KW-0472">Membrane</keyword>
<comment type="subcellular location">
    <subcellularLocation>
        <location evidence="1">Golgi apparatus membrane</location>
        <topology evidence="1">Peripheral membrane protein</topology>
        <orientation evidence="1">Cytoplasmic side</orientation>
    </subcellularLocation>
</comment>
<dbReference type="InterPro" id="IPR008628">
    <property type="entry name" value="GPP34-like"/>
</dbReference>